<reference evidence="3 4" key="1">
    <citation type="submission" date="2024-07" db="EMBL/GenBank/DDBJ databases">
        <title>Draft sequence of the Neodothiora populina.</title>
        <authorList>
            <person name="Drown D.D."/>
            <person name="Schuette U.S."/>
            <person name="Buechlein A.B."/>
            <person name="Rusch D.R."/>
            <person name="Winton L.W."/>
            <person name="Adams G.A."/>
        </authorList>
    </citation>
    <scope>NUCLEOTIDE SEQUENCE [LARGE SCALE GENOMIC DNA]</scope>
    <source>
        <strain evidence="3 4">CPC 39397</strain>
    </source>
</reference>
<keyword evidence="2" id="KW-0472">Membrane</keyword>
<comment type="caution">
    <text evidence="3">The sequence shown here is derived from an EMBL/GenBank/DDBJ whole genome shotgun (WGS) entry which is preliminary data.</text>
</comment>
<keyword evidence="2" id="KW-1133">Transmembrane helix</keyword>
<dbReference type="GeneID" id="95979175"/>
<sequence>MASRLSQRLPLGIAPRSIQHLQAQQRLQHNPLISTLIRHASSSSIKPPRKPIVLEKPAKFNPPSHGSRLPTSRRRGASAAALPTYGRSENEKQQSEKRRYPHMMPPEGTFLHWFLTNKSIHVWITMSILTSLAFFTFLTNFTTSTPYADQLPPNNFFFSHPFAFITQYFRVYKLHTEYVSMQTAEHRRHKVEDVRKRSEYRKAHGLDEGEGLGGWSVKSDDEVMGPGMKEGGPDFAGAFGGAVPAGPVGAEVVGAEGVDSQDAARAVAGERRPPPRKWLGIW</sequence>
<evidence type="ECO:0000313" key="3">
    <source>
        <dbReference type="EMBL" id="KAL1306819.1"/>
    </source>
</evidence>
<keyword evidence="2" id="KW-0812">Transmembrane</keyword>
<organism evidence="3 4">
    <name type="scientific">Neodothiora populina</name>
    <dbReference type="NCBI Taxonomy" id="2781224"/>
    <lineage>
        <taxon>Eukaryota</taxon>
        <taxon>Fungi</taxon>
        <taxon>Dikarya</taxon>
        <taxon>Ascomycota</taxon>
        <taxon>Pezizomycotina</taxon>
        <taxon>Dothideomycetes</taxon>
        <taxon>Dothideomycetidae</taxon>
        <taxon>Dothideales</taxon>
        <taxon>Dothioraceae</taxon>
        <taxon>Neodothiora</taxon>
    </lineage>
</organism>
<dbReference type="RefSeq" id="XP_069203091.1">
    <property type="nucleotide sequence ID" value="XM_069345262.1"/>
</dbReference>
<feature type="transmembrane region" description="Helical" evidence="2">
    <location>
        <begin position="120"/>
        <end position="138"/>
    </location>
</feature>
<dbReference type="EMBL" id="JBFMKM010000004">
    <property type="protein sequence ID" value="KAL1306819.1"/>
    <property type="molecule type" value="Genomic_DNA"/>
</dbReference>
<feature type="region of interest" description="Disordered" evidence="1">
    <location>
        <begin position="263"/>
        <end position="282"/>
    </location>
</feature>
<name>A0ABR3PL13_9PEZI</name>
<evidence type="ECO:0000256" key="1">
    <source>
        <dbReference type="SAM" id="MobiDB-lite"/>
    </source>
</evidence>
<keyword evidence="4" id="KW-1185">Reference proteome</keyword>
<protein>
    <submittedName>
        <fullName evidence="3">Uncharacterized protein</fullName>
    </submittedName>
</protein>
<feature type="region of interest" description="Disordered" evidence="1">
    <location>
        <begin position="54"/>
        <end position="102"/>
    </location>
</feature>
<proteinExistence type="predicted"/>
<gene>
    <name evidence="3" type="ORF">AAFC00_005476</name>
</gene>
<feature type="compositionally biased region" description="Basic and acidic residues" evidence="1">
    <location>
        <begin position="88"/>
        <end position="98"/>
    </location>
</feature>
<dbReference type="Proteomes" id="UP001562354">
    <property type="component" value="Unassembled WGS sequence"/>
</dbReference>
<accession>A0ABR3PL13</accession>
<evidence type="ECO:0000313" key="4">
    <source>
        <dbReference type="Proteomes" id="UP001562354"/>
    </source>
</evidence>
<evidence type="ECO:0000256" key="2">
    <source>
        <dbReference type="SAM" id="Phobius"/>
    </source>
</evidence>